<evidence type="ECO:0000256" key="4">
    <source>
        <dbReference type="ARBA" id="ARBA00022737"/>
    </source>
</evidence>
<reference evidence="8 9" key="1">
    <citation type="submission" date="2024-05" db="EMBL/GenBank/DDBJ databases">
        <title>Haplotype-resolved chromosome-level genome assembly of Huyou (Citrus changshanensis).</title>
        <authorList>
            <person name="Miao C."/>
            <person name="Chen W."/>
            <person name="Wu Y."/>
            <person name="Wang L."/>
            <person name="Zhao S."/>
            <person name="Grierson D."/>
            <person name="Xu C."/>
            <person name="Chen K."/>
        </authorList>
    </citation>
    <scope>NUCLEOTIDE SEQUENCE [LARGE SCALE GENOMIC DNA]</scope>
    <source>
        <strain evidence="8">01-14</strain>
        <tissue evidence="8">Leaf</tissue>
    </source>
</reference>
<evidence type="ECO:0000256" key="3">
    <source>
        <dbReference type="ARBA" id="ARBA00022664"/>
    </source>
</evidence>
<feature type="repeat" description="WD" evidence="7">
    <location>
        <begin position="334"/>
        <end position="367"/>
    </location>
</feature>
<dbReference type="InterPro" id="IPR044633">
    <property type="entry name" value="CstF1-like"/>
</dbReference>
<dbReference type="PROSITE" id="PS50294">
    <property type="entry name" value="WD_REPEATS_REGION"/>
    <property type="match status" value="2"/>
</dbReference>
<evidence type="ECO:0000256" key="5">
    <source>
        <dbReference type="ARBA" id="ARBA00023242"/>
    </source>
</evidence>
<dbReference type="InterPro" id="IPR001680">
    <property type="entry name" value="WD40_rpt"/>
</dbReference>
<dbReference type="Gene3D" id="2.130.10.10">
    <property type="entry name" value="YVTN repeat-like/Quinoprotein amine dehydrogenase"/>
    <property type="match status" value="1"/>
</dbReference>
<dbReference type="InterPro" id="IPR015943">
    <property type="entry name" value="WD40/YVTN_repeat-like_dom_sf"/>
</dbReference>
<evidence type="ECO:0000313" key="8">
    <source>
        <dbReference type="EMBL" id="KAK9198780.1"/>
    </source>
</evidence>
<dbReference type="AlphaFoldDB" id="A0AAP0MBB4"/>
<protein>
    <recommendedName>
        <fullName evidence="6">Cleavage stimulation factor 50 kDa subunit</fullName>
    </recommendedName>
</protein>
<dbReference type="GO" id="GO:0003723">
    <property type="term" value="F:RNA binding"/>
    <property type="evidence" value="ECO:0007669"/>
    <property type="project" value="TreeGrafter"/>
</dbReference>
<keyword evidence="9" id="KW-1185">Reference proteome</keyword>
<dbReference type="PROSITE" id="PS00678">
    <property type="entry name" value="WD_REPEATS_1"/>
    <property type="match status" value="1"/>
</dbReference>
<comment type="subcellular location">
    <subcellularLocation>
        <location evidence="1">Nucleus</location>
    </subcellularLocation>
</comment>
<dbReference type="CDD" id="cd00200">
    <property type="entry name" value="WD40"/>
    <property type="match status" value="1"/>
</dbReference>
<keyword evidence="5" id="KW-0539">Nucleus</keyword>
<dbReference type="Pfam" id="PF00400">
    <property type="entry name" value="WD40"/>
    <property type="match status" value="5"/>
</dbReference>
<evidence type="ECO:0000256" key="2">
    <source>
        <dbReference type="ARBA" id="ARBA00022574"/>
    </source>
</evidence>
<evidence type="ECO:0000256" key="6">
    <source>
        <dbReference type="ARBA" id="ARBA00029851"/>
    </source>
</evidence>
<comment type="caution">
    <text evidence="8">The sequence shown here is derived from an EMBL/GenBank/DDBJ whole genome shotgun (WGS) entry which is preliminary data.</text>
</comment>
<organism evidence="8 9">
    <name type="scientific">Citrus x changshan-huyou</name>
    <dbReference type="NCBI Taxonomy" id="2935761"/>
    <lineage>
        <taxon>Eukaryota</taxon>
        <taxon>Viridiplantae</taxon>
        <taxon>Streptophyta</taxon>
        <taxon>Embryophyta</taxon>
        <taxon>Tracheophyta</taxon>
        <taxon>Spermatophyta</taxon>
        <taxon>Magnoliopsida</taxon>
        <taxon>eudicotyledons</taxon>
        <taxon>Gunneridae</taxon>
        <taxon>Pentapetalae</taxon>
        <taxon>rosids</taxon>
        <taxon>malvids</taxon>
        <taxon>Sapindales</taxon>
        <taxon>Rutaceae</taxon>
        <taxon>Aurantioideae</taxon>
        <taxon>Citrus</taxon>
    </lineage>
</organism>
<dbReference type="InterPro" id="IPR019775">
    <property type="entry name" value="WD40_repeat_CS"/>
</dbReference>
<dbReference type="GO" id="GO:0005848">
    <property type="term" value="C:mRNA cleavage stimulating factor complex"/>
    <property type="evidence" value="ECO:0007669"/>
    <property type="project" value="InterPro"/>
</dbReference>
<dbReference type="Proteomes" id="UP001428341">
    <property type="component" value="Unassembled WGS sequence"/>
</dbReference>
<dbReference type="PANTHER" id="PTHR44133">
    <property type="entry name" value="CLEAVAGE STIMULATION FACTOR SUBUNIT 1"/>
    <property type="match status" value="1"/>
</dbReference>
<proteinExistence type="predicted"/>
<evidence type="ECO:0000256" key="7">
    <source>
        <dbReference type="PROSITE-ProRule" id="PRU00221"/>
    </source>
</evidence>
<keyword evidence="4" id="KW-0677">Repeat</keyword>
<keyword evidence="3" id="KW-0507">mRNA processing</keyword>
<dbReference type="EMBL" id="JBCGBO010000005">
    <property type="protein sequence ID" value="KAK9198780.1"/>
    <property type="molecule type" value="Genomic_DNA"/>
</dbReference>
<dbReference type="InterPro" id="IPR036322">
    <property type="entry name" value="WD40_repeat_dom_sf"/>
</dbReference>
<feature type="repeat" description="WD" evidence="7">
    <location>
        <begin position="289"/>
        <end position="323"/>
    </location>
</feature>
<accession>A0AAP0MBB4</accession>
<feature type="repeat" description="WD" evidence="7">
    <location>
        <begin position="136"/>
        <end position="177"/>
    </location>
</feature>
<gene>
    <name evidence="8" type="ORF">WN944_013966</name>
</gene>
<feature type="repeat" description="WD" evidence="7">
    <location>
        <begin position="192"/>
        <end position="233"/>
    </location>
</feature>
<sequence length="470" mass="51497">MDSNNNNSSSILEKTLRDGKLFRQVNSLIVAHLRDHNLSQAANAVASATMTPLNAEAPQNRLTELVAKGLAVEKDEILRGVPSNSLYDTSTLIPATATAAYGSIPAPRAAAVVDFSAVQDTKGSSKSFPKHETRHLSEHKNIARCARFSPDGRFIATGSADTSIKLFEVAKIKQMMLPDSTDGPVRPVIRTFYDHIQPINDLDFHPQNTVLISGGKDHTIKFFDFSKATAKRAFRVIQDTHNVRSVSFHPSGDFLLAGTDHPIAHLYDVNTFQCYLSANVPEISVNGAINQVRYSSTGGMYVTASKDGAICLWDGVSANCVRSIVGAHGTAEATSANFTKDQRFVLSCGKDSTVKLWEVSSGRLVKQYLGATHTQLRFQAVFNDTEEFVLSIDKPSNELKRWQSGRRIILAHLVGLSILQQRLPSLPVGLTGQSGSGKRFCRDMEELWNGLLNSKHLMRLSDEDSKAIEN</sequence>
<dbReference type="SMART" id="SM00320">
    <property type="entry name" value="WD40"/>
    <property type="match status" value="5"/>
</dbReference>
<evidence type="ECO:0000256" key="1">
    <source>
        <dbReference type="ARBA" id="ARBA00004123"/>
    </source>
</evidence>
<dbReference type="GO" id="GO:0031124">
    <property type="term" value="P:mRNA 3'-end processing"/>
    <property type="evidence" value="ECO:0007669"/>
    <property type="project" value="InterPro"/>
</dbReference>
<dbReference type="PANTHER" id="PTHR44133:SF2">
    <property type="entry name" value="CLEAVAGE STIMULATION FACTOR SUBUNIT 1"/>
    <property type="match status" value="1"/>
</dbReference>
<dbReference type="SUPFAM" id="SSF50978">
    <property type="entry name" value="WD40 repeat-like"/>
    <property type="match status" value="1"/>
</dbReference>
<dbReference type="PROSITE" id="PS50082">
    <property type="entry name" value="WD_REPEATS_2"/>
    <property type="match status" value="4"/>
</dbReference>
<name>A0AAP0MBB4_9ROSI</name>
<evidence type="ECO:0000313" key="9">
    <source>
        <dbReference type="Proteomes" id="UP001428341"/>
    </source>
</evidence>
<keyword evidence="2 7" id="KW-0853">WD repeat</keyword>